<dbReference type="SUPFAM" id="SSF55729">
    <property type="entry name" value="Acyl-CoA N-acyltransferases (Nat)"/>
    <property type="match status" value="1"/>
</dbReference>
<evidence type="ECO:0000313" key="3">
    <source>
        <dbReference type="Proteomes" id="UP000054851"/>
    </source>
</evidence>
<evidence type="ECO:0000259" key="1">
    <source>
        <dbReference type="Pfam" id="PF18014"/>
    </source>
</evidence>
<dbReference type="PANTHER" id="PTHR47237:SF2">
    <property type="entry name" value="BLL4206 PROTEIN"/>
    <property type="match status" value="1"/>
</dbReference>
<dbReference type="Proteomes" id="UP000054851">
    <property type="component" value="Unassembled WGS sequence"/>
</dbReference>
<name>A0A158CJE5_9BURK</name>
<dbReference type="Pfam" id="PF18014">
    <property type="entry name" value="Acetyltransf_18"/>
    <property type="match status" value="1"/>
</dbReference>
<dbReference type="InterPro" id="IPR016181">
    <property type="entry name" value="Acyl_CoA_acyltransferase"/>
</dbReference>
<accession>A0A158CJE5</accession>
<dbReference type="Gene3D" id="3.40.630.90">
    <property type="match status" value="1"/>
</dbReference>
<reference evidence="2" key="1">
    <citation type="submission" date="2016-01" db="EMBL/GenBank/DDBJ databases">
        <authorList>
            <person name="Peeters C."/>
        </authorList>
    </citation>
    <scope>NUCLEOTIDE SEQUENCE</scope>
    <source>
        <strain evidence="2">LMG 29322</strain>
    </source>
</reference>
<comment type="caution">
    <text evidence="2">The sequence shown here is derived from an EMBL/GenBank/DDBJ whole genome shotgun (WGS) entry which is preliminary data.</text>
</comment>
<dbReference type="InterPro" id="IPR052729">
    <property type="entry name" value="Acyl/Acetyltrans_Enzymes"/>
</dbReference>
<dbReference type="PANTHER" id="PTHR47237">
    <property type="entry name" value="SLL0310 PROTEIN"/>
    <property type="match status" value="1"/>
</dbReference>
<keyword evidence="3" id="KW-1185">Reference proteome</keyword>
<dbReference type="InterPro" id="IPR041496">
    <property type="entry name" value="YitH/HolE_GNAT"/>
</dbReference>
<gene>
    <name evidence="2" type="ORF">AWB79_05488</name>
</gene>
<organism evidence="2 3">
    <name type="scientific">Caballeronia hypogeia</name>
    <dbReference type="NCBI Taxonomy" id="1777140"/>
    <lineage>
        <taxon>Bacteria</taxon>
        <taxon>Pseudomonadati</taxon>
        <taxon>Pseudomonadota</taxon>
        <taxon>Betaproteobacteria</taxon>
        <taxon>Burkholderiales</taxon>
        <taxon>Burkholderiaceae</taxon>
        <taxon>Caballeronia</taxon>
    </lineage>
</organism>
<dbReference type="AlphaFoldDB" id="A0A158CJE5"/>
<dbReference type="EMBL" id="FCOA02000023">
    <property type="protein sequence ID" value="SAK82455.1"/>
    <property type="molecule type" value="Genomic_DNA"/>
</dbReference>
<evidence type="ECO:0000313" key="2">
    <source>
        <dbReference type="EMBL" id="SAK82455.1"/>
    </source>
</evidence>
<sequence>MSRALSYRTGRANDLEQAYGLSSSLGWPHRPEEWRFAANTGQIVVAEDGTAIVGTAVFWKFGAGSATVGLVMSSPQYAQCDVERVLMDRISEETGERSVVLNAPTDRVEAYMQQEFVLTGSVEQFQGAVHRASEVFPVAGERLRPLCKSDLPRLIELASRGSGFDRDGLLPLLLDSSSGIGLERNGALMGFALFRRFGRGYAIGPVITPVVRSVDNGECLVRYLLRRFEGVLLRIDLPSGSALGAQLLKLGLQHVDTVHTMVKNRAPRSDGHFQQVALISHSLC</sequence>
<dbReference type="Gene3D" id="3.40.630.30">
    <property type="match status" value="1"/>
</dbReference>
<protein>
    <submittedName>
        <fullName evidence="2">N-acetyltransferase GCN5</fullName>
    </submittedName>
</protein>
<feature type="domain" description="YitH/HolE acetyltransferase (GNAT)" evidence="1">
    <location>
        <begin position="155"/>
        <end position="267"/>
    </location>
</feature>
<dbReference type="STRING" id="1777140.AWB79_05488"/>
<proteinExistence type="predicted"/>